<dbReference type="AlphaFoldDB" id="A0A8I3ACC5"/>
<sequence length="174" mass="19249">MKFHHYSSCWLFTVVFLAAVLMVSVCGAPSCTRTFDNPWGLTKHRQFCSSYRKATLLSTQKRLERAKNAEIAQQKRKDLSARGAMRQPDSRPWRLTPVGRSGSDSVGEPQFPHITLSPASPNAEVLPADIITTRLGIGTSNVLLPPNLLSPSNYEDDHMNAMDSSIDTRSTCGK</sequence>
<gene>
    <name evidence="3" type="ORF">JVT61DRAFT_15156</name>
</gene>
<dbReference type="EMBL" id="JAGFBS010000009">
    <property type="protein sequence ID" value="KAG6377361.1"/>
    <property type="molecule type" value="Genomic_DNA"/>
</dbReference>
<keyword evidence="4" id="KW-1185">Reference proteome</keyword>
<accession>A0A8I3ACC5</accession>
<protein>
    <submittedName>
        <fullName evidence="3">Uncharacterized protein</fullName>
    </submittedName>
</protein>
<organism evidence="3 4">
    <name type="scientific">Boletus reticuloceps</name>
    <dbReference type="NCBI Taxonomy" id="495285"/>
    <lineage>
        <taxon>Eukaryota</taxon>
        <taxon>Fungi</taxon>
        <taxon>Dikarya</taxon>
        <taxon>Basidiomycota</taxon>
        <taxon>Agaricomycotina</taxon>
        <taxon>Agaricomycetes</taxon>
        <taxon>Agaricomycetidae</taxon>
        <taxon>Boletales</taxon>
        <taxon>Boletineae</taxon>
        <taxon>Boletaceae</taxon>
        <taxon>Boletoideae</taxon>
        <taxon>Boletus</taxon>
    </lineage>
</organism>
<proteinExistence type="predicted"/>
<keyword evidence="2" id="KW-0732">Signal</keyword>
<feature type="region of interest" description="Disordered" evidence="1">
    <location>
        <begin position="155"/>
        <end position="174"/>
    </location>
</feature>
<evidence type="ECO:0000313" key="3">
    <source>
        <dbReference type="EMBL" id="KAG6377361.1"/>
    </source>
</evidence>
<evidence type="ECO:0000256" key="1">
    <source>
        <dbReference type="SAM" id="MobiDB-lite"/>
    </source>
</evidence>
<feature type="compositionally biased region" description="Polar residues" evidence="1">
    <location>
        <begin position="162"/>
        <end position="174"/>
    </location>
</feature>
<dbReference type="Proteomes" id="UP000683000">
    <property type="component" value="Unassembled WGS sequence"/>
</dbReference>
<reference evidence="3" key="1">
    <citation type="submission" date="2021-03" db="EMBL/GenBank/DDBJ databases">
        <title>Evolutionary innovations through gain and loss of genes in the ectomycorrhizal Boletales.</title>
        <authorList>
            <person name="Wu G."/>
            <person name="Miyauchi S."/>
            <person name="Morin E."/>
            <person name="Yang Z.-L."/>
            <person name="Xu J."/>
            <person name="Martin F.M."/>
        </authorList>
    </citation>
    <scope>NUCLEOTIDE SEQUENCE</scope>
    <source>
        <strain evidence="3">BR01</strain>
    </source>
</reference>
<name>A0A8I3ACC5_9AGAM</name>
<feature type="chain" id="PRO_5034425647" evidence="2">
    <location>
        <begin position="28"/>
        <end position="174"/>
    </location>
</feature>
<evidence type="ECO:0000256" key="2">
    <source>
        <dbReference type="SAM" id="SignalP"/>
    </source>
</evidence>
<feature type="region of interest" description="Disordered" evidence="1">
    <location>
        <begin position="73"/>
        <end position="107"/>
    </location>
</feature>
<dbReference type="OrthoDB" id="2691435at2759"/>
<comment type="caution">
    <text evidence="3">The sequence shown here is derived from an EMBL/GenBank/DDBJ whole genome shotgun (WGS) entry which is preliminary data.</text>
</comment>
<evidence type="ECO:0000313" key="4">
    <source>
        <dbReference type="Proteomes" id="UP000683000"/>
    </source>
</evidence>
<feature type="signal peptide" evidence="2">
    <location>
        <begin position="1"/>
        <end position="27"/>
    </location>
</feature>